<name>A0A1D6G944_MAIZE</name>
<proteinExistence type="predicted"/>
<evidence type="ECO:0000256" key="1">
    <source>
        <dbReference type="SAM" id="MobiDB-lite"/>
    </source>
</evidence>
<feature type="compositionally biased region" description="Polar residues" evidence="1">
    <location>
        <begin position="55"/>
        <end position="66"/>
    </location>
</feature>
<dbReference type="ExpressionAtlas" id="A0A1D6G944">
    <property type="expression patterns" value="baseline and differential"/>
</dbReference>
<dbReference type="EMBL" id="CM000784">
    <property type="protein sequence ID" value="AQK99655.1"/>
    <property type="molecule type" value="Genomic_DNA"/>
</dbReference>
<dbReference type="AlphaFoldDB" id="A0A1D6G944"/>
<evidence type="ECO:0000313" key="2">
    <source>
        <dbReference type="EMBL" id="AQK99655.1"/>
    </source>
</evidence>
<protein>
    <submittedName>
        <fullName evidence="2">Nucleic acid-binding OB-fold-like protein</fullName>
    </submittedName>
</protein>
<accession>A0A1D6G944</accession>
<gene>
    <name evidence="2" type="ORF">ZEAMMB73_Zm00001d012503</name>
</gene>
<reference evidence="2" key="1">
    <citation type="submission" date="2015-12" db="EMBL/GenBank/DDBJ databases">
        <title>Update maize B73 reference genome by single molecule sequencing technologies.</title>
        <authorList>
            <consortium name="Maize Genome Sequencing Project"/>
            <person name="Ware D."/>
        </authorList>
    </citation>
    <scope>NUCLEOTIDE SEQUENCE</scope>
    <source>
        <tissue evidence="2">Seedling</tissue>
    </source>
</reference>
<feature type="region of interest" description="Disordered" evidence="1">
    <location>
        <begin position="28"/>
        <end position="72"/>
    </location>
</feature>
<organism evidence="2">
    <name type="scientific">Zea mays</name>
    <name type="common">Maize</name>
    <dbReference type="NCBI Taxonomy" id="4577"/>
    <lineage>
        <taxon>Eukaryota</taxon>
        <taxon>Viridiplantae</taxon>
        <taxon>Streptophyta</taxon>
        <taxon>Embryophyta</taxon>
        <taxon>Tracheophyta</taxon>
        <taxon>Spermatophyta</taxon>
        <taxon>Magnoliopsida</taxon>
        <taxon>Liliopsida</taxon>
        <taxon>Poales</taxon>
        <taxon>Poaceae</taxon>
        <taxon>PACMAD clade</taxon>
        <taxon>Panicoideae</taxon>
        <taxon>Andropogonodae</taxon>
        <taxon>Andropogoneae</taxon>
        <taxon>Tripsacinae</taxon>
        <taxon>Zea</taxon>
    </lineage>
</organism>
<sequence length="103" mass="11696">MVFHIKLCYLMQNTVGAGTTLQKINVTKSDFDPPSHPRKADKKDAESSSKKAISVQKTADKSNGSADSKKSTREVVCFAIKQILVTFHIYEHFWISTLKYLMW</sequence>